<dbReference type="Proteomes" id="UP001652642">
    <property type="component" value="Chromosome 2"/>
</dbReference>
<dbReference type="GeneID" id="110084183"/>
<keyword evidence="1" id="KW-1185">Reference proteome</keyword>
<dbReference type="PANTHER" id="PTHR16798:SF0">
    <property type="entry name" value="FANCONI ANEMIA GROUP C PROTEIN"/>
    <property type="match status" value="1"/>
</dbReference>
<dbReference type="PRINTS" id="PR00494">
    <property type="entry name" value="FANCONICGENE"/>
</dbReference>
<evidence type="ECO:0000313" key="1">
    <source>
        <dbReference type="Proteomes" id="UP001652642"/>
    </source>
</evidence>
<organism evidence="1 2">
    <name type="scientific">Pogona vitticeps</name>
    <name type="common">central bearded dragon</name>
    <dbReference type="NCBI Taxonomy" id="103695"/>
    <lineage>
        <taxon>Eukaryota</taxon>
        <taxon>Metazoa</taxon>
        <taxon>Chordata</taxon>
        <taxon>Craniata</taxon>
        <taxon>Vertebrata</taxon>
        <taxon>Euteleostomi</taxon>
        <taxon>Lepidosauria</taxon>
        <taxon>Squamata</taxon>
        <taxon>Bifurcata</taxon>
        <taxon>Unidentata</taxon>
        <taxon>Episquamata</taxon>
        <taxon>Toxicofera</taxon>
        <taxon>Iguania</taxon>
        <taxon>Acrodonta</taxon>
        <taxon>Agamidae</taxon>
        <taxon>Amphibolurinae</taxon>
        <taxon>Pogona</taxon>
    </lineage>
</organism>
<dbReference type="InterPro" id="IPR000686">
    <property type="entry name" value="FANCC"/>
</dbReference>
<evidence type="ECO:0000313" key="2">
    <source>
        <dbReference type="RefSeq" id="XP_072848432.1"/>
    </source>
</evidence>
<proteinExistence type="predicted"/>
<protein>
    <submittedName>
        <fullName evidence="2">Fanconi anemia group C protein isoform X1</fullName>
    </submittedName>
</protein>
<dbReference type="Pfam" id="PF02106">
    <property type="entry name" value="Fanconi_C"/>
    <property type="match status" value="1"/>
</dbReference>
<gene>
    <name evidence="2" type="primary">FANCC</name>
</gene>
<dbReference type="RefSeq" id="XP_072848432.1">
    <property type="nucleotide sequence ID" value="XM_072992331.1"/>
</dbReference>
<sequence length="574" mass="65310">MAEEARITKLSFEFWLHKTLKWGQSTTSESQQDVCLHLPELQEFLLQIYGVLKHMSCSTAIQEFPLIGQLLGRLCWNPFVVGYDECQKILMWCLCCLYSGEPQNPVELKANSWIQYLATVEPLLRNLICSRMAASSLCYLLSFFGLGYQDTDINNFISTLGFTSADYYSKLLENVVLSLVTELSRSHRCNSQQSISSRVTSMSFLCIPLITLPDVTPLLESLLSYYDDGSKEVLHSLFLERVNEAILEEKISLPKSVVMQLWLRHLPSLEKAVLKYIKKLITSQPSSVQEMVCLIKGSLLYQATCHPAIFRTTDEILKNVLLETDGAPEVMIVMQVFTQCFVQAYYESNEQCKFPLKAYFPHHPHSLVMALLKQPSDLTGHGLHQHLKCIAEILKTVEARGIRSCDDLFDTWFLFVHFGEWADTAAEQLLVSPAESSDAFLWLLAFYYNPSNENQQRTETMVEARSVYDQLIVLSKASAISITDLQTIFNSKINVRQPGTKQLLMHLIISFLLFTHNGNTISREFANLAVRDNNIAEITGLLIRLSNRISQLGVRYQRILELANDLLQKLKCGL</sequence>
<reference evidence="1" key="1">
    <citation type="submission" date="2025-05" db="UniProtKB">
        <authorList>
            <consortium name="RefSeq"/>
        </authorList>
    </citation>
    <scope>NUCLEOTIDE SEQUENCE [LARGE SCALE GENOMIC DNA]</scope>
</reference>
<name>A0ABM5FSQ4_9SAUR</name>
<reference evidence="2" key="2">
    <citation type="submission" date="2025-08" db="UniProtKB">
        <authorList>
            <consortium name="RefSeq"/>
        </authorList>
    </citation>
    <scope>IDENTIFICATION</scope>
</reference>
<dbReference type="PANTHER" id="PTHR16798">
    <property type="entry name" value="FANCONI ANEMIA GROUP C PROTEIN FANCC"/>
    <property type="match status" value="1"/>
</dbReference>
<accession>A0ABM5FSQ4</accession>